<dbReference type="EMBL" id="JBBPFD010000008">
    <property type="protein sequence ID" value="KAK7915964.1"/>
    <property type="molecule type" value="Genomic_DNA"/>
</dbReference>
<feature type="domain" description="Protein kinase" evidence="8">
    <location>
        <begin position="311"/>
        <end position="620"/>
    </location>
</feature>
<dbReference type="Pfam" id="PF00069">
    <property type="entry name" value="Pkinase"/>
    <property type="match status" value="2"/>
</dbReference>
<evidence type="ECO:0000256" key="7">
    <source>
        <dbReference type="SAM" id="MobiDB-lite"/>
    </source>
</evidence>
<evidence type="ECO:0000256" key="3">
    <source>
        <dbReference type="ARBA" id="ARBA00022741"/>
    </source>
</evidence>
<feature type="compositionally biased region" description="Basic and acidic residues" evidence="7">
    <location>
        <begin position="715"/>
        <end position="736"/>
    </location>
</feature>
<keyword evidence="3 6" id="KW-0547">Nucleotide-binding</keyword>
<dbReference type="GO" id="GO:0005524">
    <property type="term" value="F:ATP binding"/>
    <property type="evidence" value="ECO:0007669"/>
    <property type="project" value="UniProtKB-UniRule"/>
</dbReference>
<keyword evidence="10" id="KW-1185">Reference proteome</keyword>
<dbReference type="InterPro" id="IPR000719">
    <property type="entry name" value="Prot_kinase_dom"/>
</dbReference>
<dbReference type="Gene3D" id="3.30.200.20">
    <property type="entry name" value="Phosphorylase Kinase, domain 1"/>
    <property type="match status" value="2"/>
</dbReference>
<comment type="caution">
    <text evidence="9">The sequence shown here is derived from an EMBL/GenBank/DDBJ whole genome shotgun (WGS) entry which is preliminary data.</text>
</comment>
<evidence type="ECO:0000313" key="10">
    <source>
        <dbReference type="Proteomes" id="UP001460270"/>
    </source>
</evidence>
<dbReference type="AlphaFoldDB" id="A0AAW0P786"/>
<dbReference type="SUPFAM" id="SSF56112">
    <property type="entry name" value="Protein kinase-like (PK-like)"/>
    <property type="match status" value="2"/>
</dbReference>
<dbReference type="Proteomes" id="UP001460270">
    <property type="component" value="Unassembled WGS sequence"/>
</dbReference>
<evidence type="ECO:0000259" key="8">
    <source>
        <dbReference type="PROSITE" id="PS50011"/>
    </source>
</evidence>
<keyword evidence="5 6" id="KW-0067">ATP-binding</keyword>
<dbReference type="InterPro" id="IPR017441">
    <property type="entry name" value="Protein_kinase_ATP_BS"/>
</dbReference>
<dbReference type="PROSITE" id="PS50011">
    <property type="entry name" value="PROTEIN_KINASE_DOM"/>
    <property type="match status" value="2"/>
</dbReference>
<dbReference type="SMART" id="SM00220">
    <property type="entry name" value="S_TKc"/>
    <property type="match status" value="2"/>
</dbReference>
<feature type="compositionally biased region" description="Basic and acidic residues" evidence="7">
    <location>
        <begin position="689"/>
        <end position="708"/>
    </location>
</feature>
<name>A0AAW0P786_9GOBI</name>
<dbReference type="InterPro" id="IPR050494">
    <property type="entry name" value="Ser_Thr_dual-spec_kinase"/>
</dbReference>
<dbReference type="PANTHER" id="PTHR24058:SF53">
    <property type="entry name" value="HOMEODOMAIN-INTERACTING PROTEIN KINASE 2"/>
    <property type="match status" value="1"/>
</dbReference>
<feature type="compositionally biased region" description="Basic residues" evidence="7">
    <location>
        <begin position="767"/>
        <end position="779"/>
    </location>
</feature>
<evidence type="ECO:0000256" key="4">
    <source>
        <dbReference type="ARBA" id="ARBA00022777"/>
    </source>
</evidence>
<feature type="domain" description="Protein kinase" evidence="8">
    <location>
        <begin position="20"/>
        <end position="309"/>
    </location>
</feature>
<organism evidence="9 10">
    <name type="scientific">Mugilogobius chulae</name>
    <name type="common">yellowstripe goby</name>
    <dbReference type="NCBI Taxonomy" id="88201"/>
    <lineage>
        <taxon>Eukaryota</taxon>
        <taxon>Metazoa</taxon>
        <taxon>Chordata</taxon>
        <taxon>Craniata</taxon>
        <taxon>Vertebrata</taxon>
        <taxon>Euteleostomi</taxon>
        <taxon>Actinopterygii</taxon>
        <taxon>Neopterygii</taxon>
        <taxon>Teleostei</taxon>
        <taxon>Neoteleostei</taxon>
        <taxon>Acanthomorphata</taxon>
        <taxon>Gobiaria</taxon>
        <taxon>Gobiiformes</taxon>
        <taxon>Gobioidei</taxon>
        <taxon>Gobiidae</taxon>
        <taxon>Gobionellinae</taxon>
        <taxon>Mugilogobius</taxon>
    </lineage>
</organism>
<dbReference type="PANTHER" id="PTHR24058">
    <property type="entry name" value="DUAL SPECIFICITY PROTEIN KINASE"/>
    <property type="match status" value="1"/>
</dbReference>
<reference evidence="10" key="1">
    <citation type="submission" date="2024-04" db="EMBL/GenBank/DDBJ databases">
        <title>Salinicola lusitanus LLJ914,a marine bacterium isolated from the Okinawa Trough.</title>
        <authorList>
            <person name="Li J."/>
        </authorList>
    </citation>
    <scope>NUCLEOTIDE SEQUENCE [LARGE SCALE GENOMIC DNA]</scope>
</reference>
<dbReference type="PROSITE" id="PS00107">
    <property type="entry name" value="PROTEIN_KINASE_ATP"/>
    <property type="match status" value="1"/>
</dbReference>
<dbReference type="Gene3D" id="1.10.510.10">
    <property type="entry name" value="Transferase(Phosphotransferase) domain 1"/>
    <property type="match status" value="2"/>
</dbReference>
<dbReference type="InterPro" id="IPR008271">
    <property type="entry name" value="Ser/Thr_kinase_AS"/>
</dbReference>
<evidence type="ECO:0000313" key="9">
    <source>
        <dbReference type="EMBL" id="KAK7915964.1"/>
    </source>
</evidence>
<evidence type="ECO:0000256" key="2">
    <source>
        <dbReference type="ARBA" id="ARBA00022679"/>
    </source>
</evidence>
<accession>A0AAW0P786</accession>
<evidence type="ECO:0000256" key="1">
    <source>
        <dbReference type="ARBA" id="ARBA00022527"/>
    </source>
</evidence>
<gene>
    <name evidence="9" type="ORF">WMY93_011725</name>
</gene>
<evidence type="ECO:0000256" key="6">
    <source>
        <dbReference type="PROSITE-ProRule" id="PRU10141"/>
    </source>
</evidence>
<dbReference type="PROSITE" id="PS00108">
    <property type="entry name" value="PROTEIN_KINASE_ST"/>
    <property type="match status" value="1"/>
</dbReference>
<keyword evidence="4" id="KW-0418">Kinase</keyword>
<evidence type="ECO:0000256" key="5">
    <source>
        <dbReference type="ARBA" id="ARBA00022840"/>
    </source>
</evidence>
<feature type="binding site" evidence="6">
    <location>
        <position position="49"/>
    </location>
    <ligand>
        <name>ATP</name>
        <dbReference type="ChEBI" id="CHEBI:30616"/>
    </ligand>
</feature>
<dbReference type="GO" id="GO:0004674">
    <property type="term" value="F:protein serine/threonine kinase activity"/>
    <property type="evidence" value="ECO:0007669"/>
    <property type="project" value="UniProtKB-KW"/>
</dbReference>
<dbReference type="InterPro" id="IPR011009">
    <property type="entry name" value="Kinase-like_dom_sf"/>
</dbReference>
<sequence>MDRAPTLTEEEIKEALPENYQFVQIVGSGGFGQVVKCRTRDTHRAVAVKIPRFRQDTNNEIALLRRMMDEGMDQRNIVKFYEDFGTRLGRAMIFEMLDVAIALQVLKDMSYIHGDLKIDNVMVVERTSRPLQVKLIDFGLAMPTSRLVAGMRIHQVYLRPPEVLLGLPLDESFDVWTLGVLMSLLMLDFNLFPSTTEYEVLRVLLKLFGQLPDEMLNQGIKTRRFFNPVGDSWTLKTDNEIRKLYGYKTITYRTEYYSSIQKVVQVRYEHNPQYNGRDVYAAIDLLVKLMKIDKDERITPSEILQHPFICYKVLKIVQNGKFGQMVKCKEQTGHNVTVKVPYSNNDSTMREVNLLQKILDYEMDQQNIVRFIETLPTKRGEVIVMERLTMGLSDYMDQHNPLSLQQIRTIVQQTANALQALSSRGLIHTGVMVENIWVKSRKDEPLHIKLADFSQLIRQKKAQPGMLAQLVHYRAPEVILGLPFDPAIDVWSLGCMLVTMLIRSDMFPRQTEFETLKVQIKLFGQPSDNWLNGAINTEDFFYTDGHTWKLKSVEEMEKYSELAPGTIKTYDTEKYDSVDALIQLDRPHELAECISLVKDMLVVDGTQRITPDRILNHPFISVTGKKLTESTSQNIEEDEDDKRPIYDIEEPVVVIKTRVIKQKPPVFMLVKPALPQNTTAFTEEEEEPAERNERDMRKTVSPGHEMRKTITTAQRKSDTPEQEMRKTVTPRYEKKKTITSAQRKTVTPGQEMRKTVTPAHEMEKNNTSHRGKPLHRNKK</sequence>
<protein>
    <recommendedName>
        <fullName evidence="8">Protein kinase domain-containing protein</fullName>
    </recommendedName>
</protein>
<keyword evidence="1" id="KW-0723">Serine/threonine-protein kinase</keyword>
<keyword evidence="2" id="KW-0808">Transferase</keyword>
<feature type="compositionally biased region" description="Polar residues" evidence="7">
    <location>
        <begin position="738"/>
        <end position="748"/>
    </location>
</feature>
<feature type="region of interest" description="Disordered" evidence="7">
    <location>
        <begin position="679"/>
        <end position="779"/>
    </location>
</feature>
<proteinExistence type="predicted"/>